<evidence type="ECO:0000313" key="4">
    <source>
        <dbReference type="Proteomes" id="UP000002745"/>
    </source>
</evidence>
<dbReference type="Pfam" id="PF00171">
    <property type="entry name" value="Aldedh"/>
    <property type="match status" value="1"/>
</dbReference>
<gene>
    <name evidence="3" type="ordered locus">Hbal_2602</name>
</gene>
<dbReference type="OrthoDB" id="9770537at2"/>
<dbReference type="AlphaFoldDB" id="C6XPL2"/>
<dbReference type="Proteomes" id="UP000002745">
    <property type="component" value="Chromosome"/>
</dbReference>
<dbReference type="KEGG" id="hba:Hbal_2602"/>
<dbReference type="InterPro" id="IPR016161">
    <property type="entry name" value="Ald_DH/histidinol_DH"/>
</dbReference>
<dbReference type="HOGENOM" id="CLU_027555_0_0_5"/>
<dbReference type="PANTHER" id="PTHR43353:SF3">
    <property type="entry name" value="ALDEHYDE DEHYDROGENASE-RELATED"/>
    <property type="match status" value="1"/>
</dbReference>
<evidence type="ECO:0000313" key="3">
    <source>
        <dbReference type="EMBL" id="ACT60277.1"/>
    </source>
</evidence>
<name>C6XPL2_HIRBI</name>
<dbReference type="Gene3D" id="3.40.605.10">
    <property type="entry name" value="Aldehyde Dehydrogenase, Chain A, domain 1"/>
    <property type="match status" value="1"/>
</dbReference>
<keyword evidence="1" id="KW-0560">Oxidoreductase</keyword>
<feature type="domain" description="Aldehyde dehydrogenase" evidence="2">
    <location>
        <begin position="13"/>
        <end position="408"/>
    </location>
</feature>
<dbReference type="RefSeq" id="WP_015828427.1">
    <property type="nucleotide sequence ID" value="NC_012982.1"/>
</dbReference>
<dbReference type="InterPro" id="IPR016162">
    <property type="entry name" value="Ald_DH_N"/>
</dbReference>
<sequence length="524" mass="54761">MELTGKLLLGDSFVKGSGGSFKGFNPTTSMEMFPEFYGASVEEVSTACRLADESFQAFRATSLEERANFLETVADELEKLKSSIVARGVQETGLPEGRLQGELGRTTGQLRLFAKVVRDGGYLDVRIDEAMPDRTPPRPDLRLVNIPVGPVVVFGASNFPLAFSVAGGDTASAWAAGCPVIVKAHSAHPGTSELVAKAIVAAVKHCNMPTGVFSMLFAASRDVGTALVADPRVKAVGFTGSRQGGLALQAIAQSRAEPIPVYAEMSSINPVILMPEAMQQKAAGIAQAFVGALTLGAGQFCTNPGLVLAVEDPSLELFKEEVAKGLANSAAATMLTAGICEAYQSGVRALKANQNVSCVGEGMNAEGVVCQAHVFEVGGANFLADETLQDEVFGAASLIVKCESVSQLREIITILEGQLTISVHADAGDEPEVRALLPLLMDKAGRVLFDGFGTGVEVCDAMVHGGPYPSTTAPATSSVGSIAIKRFLRPVCFQNLPPSLMMPEISSENSAGIPQRVNGGLKIG</sequence>
<evidence type="ECO:0000259" key="2">
    <source>
        <dbReference type="Pfam" id="PF00171"/>
    </source>
</evidence>
<organism evidence="3 4">
    <name type="scientific">Hirschia baltica (strain ATCC 49814 / DSM 5838 / IFAM 1418)</name>
    <dbReference type="NCBI Taxonomy" id="582402"/>
    <lineage>
        <taxon>Bacteria</taxon>
        <taxon>Pseudomonadati</taxon>
        <taxon>Pseudomonadota</taxon>
        <taxon>Alphaproteobacteria</taxon>
        <taxon>Hyphomonadales</taxon>
        <taxon>Hyphomonadaceae</taxon>
        <taxon>Hirschia</taxon>
    </lineage>
</organism>
<keyword evidence="4" id="KW-1185">Reference proteome</keyword>
<dbReference type="PANTHER" id="PTHR43353">
    <property type="entry name" value="SUCCINATE-SEMIALDEHYDE DEHYDROGENASE, MITOCHONDRIAL"/>
    <property type="match status" value="1"/>
</dbReference>
<dbReference type="InterPro" id="IPR016163">
    <property type="entry name" value="Ald_DH_C"/>
</dbReference>
<dbReference type="InterPro" id="IPR044151">
    <property type="entry name" value="ALDH_KGSADH"/>
</dbReference>
<evidence type="ECO:0000256" key="1">
    <source>
        <dbReference type="ARBA" id="ARBA00023002"/>
    </source>
</evidence>
<dbReference type="InterPro" id="IPR050740">
    <property type="entry name" value="Aldehyde_DH_Superfamily"/>
</dbReference>
<dbReference type="eggNOG" id="COG1012">
    <property type="taxonomic scope" value="Bacteria"/>
</dbReference>
<dbReference type="SUPFAM" id="SSF53720">
    <property type="entry name" value="ALDH-like"/>
    <property type="match status" value="1"/>
</dbReference>
<dbReference type="GO" id="GO:0016620">
    <property type="term" value="F:oxidoreductase activity, acting on the aldehyde or oxo group of donors, NAD or NADP as acceptor"/>
    <property type="evidence" value="ECO:0007669"/>
    <property type="project" value="InterPro"/>
</dbReference>
<dbReference type="InterPro" id="IPR015590">
    <property type="entry name" value="Aldehyde_DH_dom"/>
</dbReference>
<proteinExistence type="predicted"/>
<reference evidence="4" key="1">
    <citation type="journal article" date="2011" name="J. Bacteriol.">
        <title>Genome sequences of eight morphologically diverse alphaproteobacteria.</title>
        <authorList>
            <consortium name="US DOE Joint Genome Institute"/>
            <person name="Brown P.J."/>
            <person name="Kysela D.T."/>
            <person name="Buechlein A."/>
            <person name="Hemmerich C."/>
            <person name="Brun Y.V."/>
        </authorList>
    </citation>
    <scope>NUCLEOTIDE SEQUENCE [LARGE SCALE GENOMIC DNA]</scope>
    <source>
        <strain evidence="4">ATCC 49814 / DSM 5838 / IFAM 1418</strain>
    </source>
</reference>
<dbReference type="CDD" id="cd07129">
    <property type="entry name" value="ALDH_KGSADH"/>
    <property type="match status" value="1"/>
</dbReference>
<dbReference type="Gene3D" id="3.40.309.10">
    <property type="entry name" value="Aldehyde Dehydrogenase, Chain A, domain 2"/>
    <property type="match status" value="1"/>
</dbReference>
<protein>
    <submittedName>
        <fullName evidence="3">Aldehyde Dehydrogenase</fullName>
    </submittedName>
</protein>
<accession>C6XPL2</accession>
<dbReference type="STRING" id="582402.Hbal_2602"/>
<dbReference type="EMBL" id="CP001678">
    <property type="protein sequence ID" value="ACT60277.1"/>
    <property type="molecule type" value="Genomic_DNA"/>
</dbReference>